<dbReference type="Proteomes" id="UP001431783">
    <property type="component" value="Unassembled WGS sequence"/>
</dbReference>
<feature type="region of interest" description="Disordered" evidence="1">
    <location>
        <begin position="135"/>
        <end position="167"/>
    </location>
</feature>
<name>A0AAW1UTB4_9CUCU</name>
<sequence length="203" mass="23023">MSVDVDVCKHCSDNFIVNSKLITCFKCEFKFHPICVAVKYAWLKIISDNNNIIRFCDGCKLYNSTGNPNVEETVLKKEIECLQRESTLSRKLLEGLEYTNLLQKKVIQNLEVELGIAMPTPLAIGMDSSIKQISDKQHSDKIQSRSHVVASPTDVTSNPEKRSLRSEKLVQSKSNTIMNSVNINKDKKMKTKPIFDIMVIGIW</sequence>
<dbReference type="Gene3D" id="3.30.40.10">
    <property type="entry name" value="Zinc/RING finger domain, C3HC4 (zinc finger)"/>
    <property type="match status" value="1"/>
</dbReference>
<evidence type="ECO:0008006" key="4">
    <source>
        <dbReference type="Google" id="ProtNLM"/>
    </source>
</evidence>
<evidence type="ECO:0000313" key="2">
    <source>
        <dbReference type="EMBL" id="KAK9883773.1"/>
    </source>
</evidence>
<evidence type="ECO:0000256" key="1">
    <source>
        <dbReference type="SAM" id="MobiDB-lite"/>
    </source>
</evidence>
<comment type="caution">
    <text evidence="2">The sequence shown here is derived from an EMBL/GenBank/DDBJ whole genome shotgun (WGS) entry which is preliminary data.</text>
</comment>
<dbReference type="EMBL" id="JARQZJ010000091">
    <property type="protein sequence ID" value="KAK9883773.1"/>
    <property type="molecule type" value="Genomic_DNA"/>
</dbReference>
<accession>A0AAW1UTB4</accession>
<keyword evidence="3" id="KW-1185">Reference proteome</keyword>
<gene>
    <name evidence="2" type="ORF">WA026_001962</name>
</gene>
<reference evidence="2 3" key="1">
    <citation type="submission" date="2023-03" db="EMBL/GenBank/DDBJ databases">
        <title>Genome insight into feeding habits of ladybird beetles.</title>
        <authorList>
            <person name="Li H.-S."/>
            <person name="Huang Y.-H."/>
            <person name="Pang H."/>
        </authorList>
    </citation>
    <scope>NUCLEOTIDE SEQUENCE [LARGE SCALE GENOMIC DNA]</scope>
    <source>
        <strain evidence="2">SYSU_2023b</strain>
        <tissue evidence="2">Whole body</tissue>
    </source>
</reference>
<dbReference type="AlphaFoldDB" id="A0AAW1UTB4"/>
<evidence type="ECO:0000313" key="3">
    <source>
        <dbReference type="Proteomes" id="UP001431783"/>
    </source>
</evidence>
<protein>
    <recommendedName>
        <fullName evidence="4">PHD-type domain-containing protein</fullName>
    </recommendedName>
</protein>
<proteinExistence type="predicted"/>
<dbReference type="InterPro" id="IPR013083">
    <property type="entry name" value="Znf_RING/FYVE/PHD"/>
</dbReference>
<organism evidence="2 3">
    <name type="scientific">Henosepilachna vigintioctopunctata</name>
    <dbReference type="NCBI Taxonomy" id="420089"/>
    <lineage>
        <taxon>Eukaryota</taxon>
        <taxon>Metazoa</taxon>
        <taxon>Ecdysozoa</taxon>
        <taxon>Arthropoda</taxon>
        <taxon>Hexapoda</taxon>
        <taxon>Insecta</taxon>
        <taxon>Pterygota</taxon>
        <taxon>Neoptera</taxon>
        <taxon>Endopterygota</taxon>
        <taxon>Coleoptera</taxon>
        <taxon>Polyphaga</taxon>
        <taxon>Cucujiformia</taxon>
        <taxon>Coccinelloidea</taxon>
        <taxon>Coccinellidae</taxon>
        <taxon>Epilachninae</taxon>
        <taxon>Epilachnini</taxon>
        <taxon>Henosepilachna</taxon>
    </lineage>
</organism>